<dbReference type="Proteomes" id="UP001589750">
    <property type="component" value="Unassembled WGS sequence"/>
</dbReference>
<feature type="compositionally biased region" description="Low complexity" evidence="1">
    <location>
        <begin position="155"/>
        <end position="175"/>
    </location>
</feature>
<comment type="caution">
    <text evidence="2">The sequence shown here is derived from an EMBL/GenBank/DDBJ whole genome shotgun (WGS) entry which is preliminary data.</text>
</comment>
<accession>A0ABV5K715</accession>
<sequence>MSEYMQERKGFWHEPEGRPTTEAIALEHWARAAHDVLEETATTYHAVVREADLAERVQAASAIRTTRPLERWLPKVLQPLAHLHHRDGYPPLTALVVDGHGWVGERYDDVLRAIEELPIATPAARERHAARARLECYQWAGSAPEDGGVPAEVLSTTRSRAPRSTTAAGTRAPKAPRAPKEPTVAAPKRIAASDRPVNVCPTCFMAIPATGVCDNCG</sequence>
<evidence type="ECO:0000313" key="2">
    <source>
        <dbReference type="EMBL" id="MFB9312547.1"/>
    </source>
</evidence>
<dbReference type="EMBL" id="JBHMDG010000007">
    <property type="protein sequence ID" value="MFB9312547.1"/>
    <property type="molecule type" value="Genomic_DNA"/>
</dbReference>
<gene>
    <name evidence="2" type="ORF">ACFFRI_05775</name>
</gene>
<feature type="region of interest" description="Disordered" evidence="1">
    <location>
        <begin position="155"/>
        <end position="189"/>
    </location>
</feature>
<reference evidence="2 3" key="1">
    <citation type="submission" date="2024-09" db="EMBL/GenBank/DDBJ databases">
        <authorList>
            <person name="Sun Q."/>
            <person name="Mori K."/>
        </authorList>
    </citation>
    <scope>NUCLEOTIDE SEQUENCE [LARGE SCALE GENOMIC DNA]</scope>
    <source>
        <strain evidence="2 3">JCM 9626</strain>
    </source>
</reference>
<protein>
    <recommendedName>
        <fullName evidence="4">DUF222 domain-containing protein</fullName>
    </recommendedName>
</protein>
<evidence type="ECO:0000313" key="3">
    <source>
        <dbReference type="Proteomes" id="UP001589750"/>
    </source>
</evidence>
<dbReference type="RefSeq" id="WP_140007574.1">
    <property type="nucleotide sequence ID" value="NZ_JBHMDG010000007.1"/>
</dbReference>
<evidence type="ECO:0008006" key="4">
    <source>
        <dbReference type="Google" id="ProtNLM"/>
    </source>
</evidence>
<name>A0ABV5K715_9ACTN</name>
<proteinExistence type="predicted"/>
<organism evidence="2 3">
    <name type="scientific">Nocardioides plantarum</name>
    <dbReference type="NCBI Taxonomy" id="29299"/>
    <lineage>
        <taxon>Bacteria</taxon>
        <taxon>Bacillati</taxon>
        <taxon>Actinomycetota</taxon>
        <taxon>Actinomycetes</taxon>
        <taxon>Propionibacteriales</taxon>
        <taxon>Nocardioidaceae</taxon>
        <taxon>Nocardioides</taxon>
    </lineage>
</organism>
<keyword evidence="3" id="KW-1185">Reference proteome</keyword>
<evidence type="ECO:0000256" key="1">
    <source>
        <dbReference type="SAM" id="MobiDB-lite"/>
    </source>
</evidence>